<evidence type="ECO:0000313" key="3">
    <source>
        <dbReference type="EMBL" id="RMY55278.1"/>
    </source>
</evidence>
<dbReference type="Proteomes" id="UP000269276">
    <property type="component" value="Unassembled WGS sequence"/>
</dbReference>
<dbReference type="AlphaFoldDB" id="A0A3M7CT38"/>
<evidence type="ECO:0000256" key="2">
    <source>
        <dbReference type="SAM" id="SignalP"/>
    </source>
</evidence>
<proteinExistence type="predicted"/>
<reference evidence="3 4" key="1">
    <citation type="journal article" date="2018" name="BMC Genomics">
        <title>Genomic evidence for intraspecific hybridization in a clonal and extremely halotolerant yeast.</title>
        <authorList>
            <person name="Gostincar C."/>
            <person name="Stajich J.E."/>
            <person name="Zupancic J."/>
            <person name="Zalar P."/>
            <person name="Gunde-Cimerman N."/>
        </authorList>
    </citation>
    <scope>NUCLEOTIDE SEQUENCE [LARGE SCALE GENOMIC DNA]</scope>
    <source>
        <strain evidence="3 4">EXF-2682</strain>
    </source>
</reference>
<dbReference type="VEuPathDB" id="FungiDB:BTJ68_05042"/>
<accession>A0A3M7CT38</accession>
<feature type="compositionally biased region" description="Low complexity" evidence="1">
    <location>
        <begin position="253"/>
        <end position="269"/>
    </location>
</feature>
<comment type="caution">
    <text evidence="3">The sequence shown here is derived from an EMBL/GenBank/DDBJ whole genome shotgun (WGS) entry which is preliminary data.</text>
</comment>
<name>A0A3M7CT38_HORWE</name>
<feature type="chain" id="PRO_5018333718" evidence="2">
    <location>
        <begin position="19"/>
        <end position="352"/>
    </location>
</feature>
<feature type="region of interest" description="Disordered" evidence="1">
    <location>
        <begin position="151"/>
        <end position="213"/>
    </location>
</feature>
<feature type="compositionally biased region" description="Polar residues" evidence="1">
    <location>
        <begin position="228"/>
        <end position="252"/>
    </location>
</feature>
<keyword evidence="2" id="KW-0732">Signal</keyword>
<feature type="signal peptide" evidence="2">
    <location>
        <begin position="1"/>
        <end position="18"/>
    </location>
</feature>
<dbReference type="OrthoDB" id="3923593at2759"/>
<sequence length="352" mass="33702">MQLKLIAAALAGASSVAASADVKRTDKVTSVVVVDYFPAQSVSTVYATSSFTIYDCPASVSSCPVTGTPSIYTSMVSVSTTICPLTLTSITTTAFAPSSTLSNVPGALPPTGSSEAGAATTSASEGTGGPSSGLSTIFNSWTSTITIGTSSASLTSTSEPSSSAPGSDTASSPPTSSPADSTSVASPAAASSPSSGAATSSPADATTHTSVHSTVTVTSTTQITLPASTQTISSSVPGSDSSMTGIANNATMPSESTVAPSTSAPATPSAPYSYGPGAAGATGATSSSLAGAVGATGTGAGTAATSYPGNNGTVTAPSATASPFTGTAMAQEMDSKMLLCFVIGIVSAVLLI</sequence>
<feature type="region of interest" description="Disordered" evidence="1">
    <location>
        <begin position="228"/>
        <end position="269"/>
    </location>
</feature>
<evidence type="ECO:0000313" key="4">
    <source>
        <dbReference type="Proteomes" id="UP000269276"/>
    </source>
</evidence>
<feature type="region of interest" description="Disordered" evidence="1">
    <location>
        <begin position="106"/>
        <end position="135"/>
    </location>
</feature>
<organism evidence="3 4">
    <name type="scientific">Hortaea werneckii</name>
    <name type="common">Black yeast</name>
    <name type="synonym">Cladosporium werneckii</name>
    <dbReference type="NCBI Taxonomy" id="91943"/>
    <lineage>
        <taxon>Eukaryota</taxon>
        <taxon>Fungi</taxon>
        <taxon>Dikarya</taxon>
        <taxon>Ascomycota</taxon>
        <taxon>Pezizomycotina</taxon>
        <taxon>Dothideomycetes</taxon>
        <taxon>Dothideomycetidae</taxon>
        <taxon>Mycosphaerellales</taxon>
        <taxon>Teratosphaeriaceae</taxon>
        <taxon>Hortaea</taxon>
    </lineage>
</organism>
<protein>
    <submittedName>
        <fullName evidence="3">Uncharacterized protein</fullName>
    </submittedName>
</protein>
<gene>
    <name evidence="3" type="ORF">D0863_13364</name>
</gene>
<evidence type="ECO:0000256" key="1">
    <source>
        <dbReference type="SAM" id="MobiDB-lite"/>
    </source>
</evidence>
<dbReference type="EMBL" id="QWIP01000753">
    <property type="protein sequence ID" value="RMY55278.1"/>
    <property type="molecule type" value="Genomic_DNA"/>
</dbReference>
<feature type="compositionally biased region" description="Low complexity" evidence="1">
    <location>
        <begin position="110"/>
        <end position="125"/>
    </location>
</feature>